<dbReference type="EMBL" id="AMQN01009900">
    <property type="status" value="NOT_ANNOTATED_CDS"/>
    <property type="molecule type" value="Genomic_DNA"/>
</dbReference>
<dbReference type="Gene3D" id="3.30.300.30">
    <property type="match status" value="1"/>
</dbReference>
<dbReference type="Proteomes" id="UP000014760">
    <property type="component" value="Unassembled WGS sequence"/>
</dbReference>
<protein>
    <recommendedName>
        <fullName evidence="8">AMP-dependent synthetase/ligase domain-containing protein</fullName>
    </recommendedName>
</protein>
<dbReference type="EMBL" id="KB306540">
    <property type="protein sequence ID" value="ELT99743.1"/>
    <property type="molecule type" value="Genomic_DNA"/>
</dbReference>
<reference evidence="6" key="3">
    <citation type="submission" date="2015-06" db="UniProtKB">
        <authorList>
            <consortium name="EnsemblMetazoa"/>
        </authorList>
    </citation>
    <scope>IDENTIFICATION</scope>
</reference>
<dbReference type="InterPro" id="IPR045851">
    <property type="entry name" value="AMP-bd_C_sf"/>
</dbReference>
<dbReference type="PANTHER" id="PTHR24096">
    <property type="entry name" value="LONG-CHAIN-FATTY-ACID--COA LIGASE"/>
    <property type="match status" value="1"/>
</dbReference>
<feature type="domain" description="AMP-binding enzyme C-terminal" evidence="4">
    <location>
        <begin position="409"/>
        <end position="485"/>
    </location>
</feature>
<dbReference type="Gene3D" id="2.30.38.10">
    <property type="entry name" value="Luciferase, Domain 3"/>
    <property type="match status" value="1"/>
</dbReference>
<dbReference type="Pfam" id="PF00501">
    <property type="entry name" value="AMP-binding"/>
    <property type="match status" value="1"/>
</dbReference>
<name>R7U0L3_CAPTE</name>
<reference evidence="5 7" key="2">
    <citation type="journal article" date="2013" name="Nature">
        <title>Insights into bilaterian evolution from three spiralian genomes.</title>
        <authorList>
            <person name="Simakov O."/>
            <person name="Marletaz F."/>
            <person name="Cho S.J."/>
            <person name="Edsinger-Gonzales E."/>
            <person name="Havlak P."/>
            <person name="Hellsten U."/>
            <person name="Kuo D.H."/>
            <person name="Larsson T."/>
            <person name="Lv J."/>
            <person name="Arendt D."/>
            <person name="Savage R."/>
            <person name="Osoegawa K."/>
            <person name="de Jong P."/>
            <person name="Grimwood J."/>
            <person name="Chapman J.A."/>
            <person name="Shapiro H."/>
            <person name="Aerts A."/>
            <person name="Otillar R.P."/>
            <person name="Terry A.Y."/>
            <person name="Boore J.L."/>
            <person name="Grigoriev I.V."/>
            <person name="Lindberg D.R."/>
            <person name="Seaver E.C."/>
            <person name="Weisblat D.A."/>
            <person name="Putnam N.H."/>
            <person name="Rokhsar D.S."/>
        </authorList>
    </citation>
    <scope>NUCLEOTIDE SEQUENCE</scope>
    <source>
        <strain evidence="5 7">I ESC-2004</strain>
    </source>
</reference>
<dbReference type="PANTHER" id="PTHR24096:SF149">
    <property type="entry name" value="AMP-BINDING DOMAIN-CONTAINING PROTEIN-RELATED"/>
    <property type="match status" value="1"/>
</dbReference>
<organism evidence="5">
    <name type="scientific">Capitella teleta</name>
    <name type="common">Polychaete worm</name>
    <dbReference type="NCBI Taxonomy" id="283909"/>
    <lineage>
        <taxon>Eukaryota</taxon>
        <taxon>Metazoa</taxon>
        <taxon>Spiralia</taxon>
        <taxon>Lophotrochozoa</taxon>
        <taxon>Annelida</taxon>
        <taxon>Polychaeta</taxon>
        <taxon>Sedentaria</taxon>
        <taxon>Scolecida</taxon>
        <taxon>Capitellidae</taxon>
        <taxon>Capitella</taxon>
    </lineage>
</organism>
<sequence>ISKVDSGSGDKYTFGELQNAVHNIAGHLQALGFSKGSNLALCATNCAEILLMAYASWKLGGVVTPLNPMLKPGEISGQMAITKPNFMFLDKEQYHKLIEVIPEEIIIITKESVEGFHSFACLKEPTTWEICSFTPDVESRAAIFFSGGTTGPPKAVSLSHKNMLTEIRGIGTPLEADMLMNPKWTGLVVYLPLSHSYAFMLSTLDMTIGATTILMPRFDPRKYLQLITDYQTELMILVPPLAVLFVKNKDLVAQFDISCVQSMFCAAAVLLPEVAADLQRIIPTKAKYIAQGNKFHESFVEKHGAPDSATNVGVVLPNYKIAVRTILSIRDLETDEFLPAYKTGEICTSGPGVMMGYLGNKDATNATIGADGWLKSGDIGYYDKNGYFYIVGRLKELIKYKGYQVSPSELEDLLLSHPKIADAGVVGFPDLESGELPSALIVLKPGEDLSVDQIRGFVSEKAAPFKKLRGPVEIVPQIPKSASGKILRRVILSDLLEK</sequence>
<dbReference type="GO" id="GO:0016405">
    <property type="term" value="F:CoA-ligase activity"/>
    <property type="evidence" value="ECO:0007669"/>
    <property type="project" value="TreeGrafter"/>
</dbReference>
<evidence type="ECO:0000256" key="1">
    <source>
        <dbReference type="ARBA" id="ARBA00006432"/>
    </source>
</evidence>
<dbReference type="OMA" id="AWPNTDF"/>
<dbReference type="FunFam" id="3.30.300.30:FF:000007">
    <property type="entry name" value="4-coumarate--CoA ligase 2"/>
    <property type="match status" value="1"/>
</dbReference>
<keyword evidence="7" id="KW-1185">Reference proteome</keyword>
<dbReference type="InterPro" id="IPR000873">
    <property type="entry name" value="AMP-dep_synth/lig_dom"/>
</dbReference>
<gene>
    <name evidence="5" type="ORF">CAPTEDRAFT_23367</name>
</gene>
<proteinExistence type="inferred from homology"/>
<evidence type="ECO:0000256" key="2">
    <source>
        <dbReference type="ARBA" id="ARBA00022598"/>
    </source>
</evidence>
<feature type="non-terminal residue" evidence="5">
    <location>
        <position position="1"/>
    </location>
</feature>
<keyword evidence="2" id="KW-0436">Ligase</keyword>
<accession>R7U0L3</accession>
<feature type="non-terminal residue" evidence="5">
    <location>
        <position position="498"/>
    </location>
</feature>
<dbReference type="EnsemblMetazoa" id="CapteT23367">
    <property type="protein sequence ID" value="CapteP23367"/>
    <property type="gene ID" value="CapteG23367"/>
</dbReference>
<evidence type="ECO:0000259" key="3">
    <source>
        <dbReference type="Pfam" id="PF00501"/>
    </source>
</evidence>
<dbReference type="InterPro" id="IPR025110">
    <property type="entry name" value="AMP-bd_C"/>
</dbReference>
<dbReference type="HOGENOM" id="CLU_000022_59_2_1"/>
<evidence type="ECO:0000259" key="4">
    <source>
        <dbReference type="Pfam" id="PF13193"/>
    </source>
</evidence>
<dbReference type="Gene3D" id="3.40.50.980">
    <property type="match status" value="2"/>
</dbReference>
<dbReference type="SUPFAM" id="SSF56801">
    <property type="entry name" value="Acetyl-CoA synthetase-like"/>
    <property type="match status" value="1"/>
</dbReference>
<evidence type="ECO:0008006" key="8">
    <source>
        <dbReference type="Google" id="ProtNLM"/>
    </source>
</evidence>
<dbReference type="OrthoDB" id="1898221at2759"/>
<comment type="similarity">
    <text evidence="1">Belongs to the ATP-dependent AMP-binding enzyme family.</text>
</comment>
<dbReference type="PROSITE" id="PS00455">
    <property type="entry name" value="AMP_BINDING"/>
    <property type="match status" value="1"/>
</dbReference>
<dbReference type="InterPro" id="IPR020845">
    <property type="entry name" value="AMP-binding_CS"/>
</dbReference>
<dbReference type="Pfam" id="PF13193">
    <property type="entry name" value="AMP-binding_C"/>
    <property type="match status" value="1"/>
</dbReference>
<dbReference type="AlphaFoldDB" id="R7U0L3"/>
<evidence type="ECO:0000313" key="5">
    <source>
        <dbReference type="EMBL" id="ELT99743.1"/>
    </source>
</evidence>
<feature type="domain" description="AMP-dependent synthetase/ligase" evidence="3">
    <location>
        <begin position="7"/>
        <end position="358"/>
    </location>
</feature>
<reference evidence="7" key="1">
    <citation type="submission" date="2012-12" db="EMBL/GenBank/DDBJ databases">
        <authorList>
            <person name="Hellsten U."/>
            <person name="Grimwood J."/>
            <person name="Chapman J.A."/>
            <person name="Shapiro H."/>
            <person name="Aerts A."/>
            <person name="Otillar R.P."/>
            <person name="Terry A.Y."/>
            <person name="Boore J.L."/>
            <person name="Simakov O."/>
            <person name="Marletaz F."/>
            <person name="Cho S.-J."/>
            <person name="Edsinger-Gonzales E."/>
            <person name="Havlak P."/>
            <person name="Kuo D.-H."/>
            <person name="Larsson T."/>
            <person name="Lv J."/>
            <person name="Arendt D."/>
            <person name="Savage R."/>
            <person name="Osoegawa K."/>
            <person name="de Jong P."/>
            <person name="Lindberg D.R."/>
            <person name="Seaver E.C."/>
            <person name="Weisblat D.A."/>
            <person name="Putnam N.H."/>
            <person name="Grigoriev I.V."/>
            <person name="Rokhsar D.S."/>
        </authorList>
    </citation>
    <scope>NUCLEOTIDE SEQUENCE</scope>
    <source>
        <strain evidence="7">I ESC-2004</strain>
    </source>
</reference>
<dbReference type="STRING" id="283909.R7U0L3"/>
<evidence type="ECO:0000313" key="6">
    <source>
        <dbReference type="EnsemblMetazoa" id="CapteP23367"/>
    </source>
</evidence>
<evidence type="ECO:0000313" key="7">
    <source>
        <dbReference type="Proteomes" id="UP000014760"/>
    </source>
</evidence>